<feature type="region of interest" description="Disordered" evidence="1">
    <location>
        <begin position="194"/>
        <end position="230"/>
    </location>
</feature>
<dbReference type="SUPFAM" id="SSF48264">
    <property type="entry name" value="Cytochrome P450"/>
    <property type="match status" value="1"/>
</dbReference>
<sequence>GIGAVAFAGATASGCQVDCRLPRHQPPQSFPGRVHAAARDLPTPWSLPFLGSLPVLAALLRGTFPKMLSKLRARYGALFMIKTGPVKQVWVGSYEMLQKVYSLPECSGRPASFEDPFGNFLFLTKRPEDAAVIREKQKAWMEANLRPQVIGAAVESALQERMWTVLDGAQGPWPAETVRSALHIFPMSIQSFYEDSSSTPQSQPPSSTGTATNSATSWGTYQQGRRREPQAWQTFATSHDAWWDDRWGIEPEDQDGDDTYNDGYYRPPRAEPWQDRDVKDFKDRVNAPEFDGIVEDTGKGDGVRNYLRRLEIWEELTTVPKKKQAIVLFYKLRGRAWTDAETLDIKELQKDHGMDVYKAWVRQKYRDLEITTIGDNMKEFFRNLHLKKGQSVREFNNEFDRLWKKLSGMGCGLPTLALAWYYLYKLMITDQQEATLLSSVGNEYDLEKLQKAALTQIRIGCGRRGRYDDEKEKKRKGYHGHYKGDRQVKNKFQQRKSNWKDGRNKQHNVNMTDQPAEDSGSSYSDETSSSDADSDIGELEEDAAATEHEAYVTMQTAKMKLRAPRTYAASAVAVRAAEKDDVCPLNGGSGTAGASASKPHHSHYTTHVAFMADNFGNGRPGPFLPVGAAGPEPFEPAHRLRPAAWSRSPADEFITYMSGTPGDGGKFYGITDTACSKMVAGMPWYRAFRDNVNEAGYVITEVDESEGFKFGASRTHRSTFAAITPMSVGGKILVVRVSIVPCDVPLLLSRPALEALDMHIHLAGRTADFGALDLKGYALGSTTAGHPTVRVNDWPEIHVLLSRDMYAADGREVRLCAVYNKSDEVDVDVLGYEKRRHITSNTNTNFGSHSFDSNTSFVMQKTQSQELQPNISQAATNMLSSSEIMSGHSFTIWRMAYMCARDFWIETYDEIIRIHVSHRRSAYIPEKYQQYITEQRFTEGVREKRQVQFITCMHDSWRAHGEPQMPGWFGRTRFMKQNSHYGKHVLEVKKDVPPPLTGQVRSSYQTISATPFHGRDPSHGGTSPGELHDEDRAAGGATRLRCQREPGLERGLAKAKDGVKLPTKKEDLIKMCTEEGLVIGPKATCATMKLLLRDFLEAQISGSTLINFGKYDGRTYDELKQKQPGYLAWVIKTAAETKDCSRALQTLASWGARHQEKTSPKPGKSSTTPSQKPRERRQREDPEEEAKMDAEPPEETLEAIQELETRLAVLRQKNGIRAPGASSSGASSWHMATSLPGLGESILAGTHSEVEDDHEEDTGKQRNKATKARPIRMKKGLRKKLRGGINKAWMITAAVASVFYSCMATAVSSTAGEFVAPLREVAQVFQTGLGHERPWMLEVFCGGEAGTETTRAFTDHKELVLEPRDILFGHDLKNIKERERLYDDVVNLRPRMVWLAFPCRLYGSFTHLNYRTPERKQLLRRLRRRERVFLEITRDIFQLQTSRGDHAAAENPWKSAAWQERPLTETLRLPWVNMFRTDMCAHGLKDPDGEGLHEKATGLMTTSPVFEKHLGKRCQGGHYHVHVQGGNSQRAGHYTRKFARQIRRAVLEIYASRVYMVAEDEAGPPEEADQDMEPPAGDQDMEPPAGTIGAAAITFTDSKISPAIKTGLKKLHQNLGHPSNEDLCRSLRLGGAATEVIKAVKCLRCTTCLRMNGRGSARPAKLPAMGNFNENVGLDIIVIYDQAGTKYMALSCVDLNTTFHVVTLVENTQAATLREAFVRCWAEWAGPPKKVHVDLDSGFKAEFSEMISFWGAKTSLVAGQAPWQHGTTERQGGWWKTIWAKTVEHETINGIEEVLATIPEVTQAKNVLRRKNGFSPCQWVTGSDPKLAADLVDHPEDLAAHSQVLNDDMMARRMAIRTAARKSFICGQNDDAIRRALVHRNRVKKYQFEIGEYCYYFREIRQGRNRKPKGQWLGPAVVVGLEGGNSWLSCGGKCVLCSQVHMRPAEDEELGNMWIENPDGAEFQRLLEELDNEEVEYEDARPEEAKAEEAIGGRLSQEQKLAVQDLGAREFLRRRALEGPAPARRISRKRVAEAAAERDNDMSEDEAAEGIEAEVLMVKQKKTARTQRKQDEKEIPYARIPREHLELFQAAAKTQWEQHEKYEAVRPMSLSESKQVRDTVDPKRILRSRFAYRDKNAGLRTDQREVPVKAKARLCCGGHLDPDLETGNLRTDAPTVARNSLHLFLNVCWMLGWKPKTADIEAAFLNGVKAPRGLYMEQPKEGLYGLVPGQLLEIIKGVFGLATSPRLWWGKLASSLKEMKFRDLQGQEVQFIQSRLDPCHFLLRDSRGNLVAMLCTHVDDVKLAYAEGYEQVARRFGEEFPIGEWDELPYTYTGSQYQVEEETGDLVIRQTDYVERRLEPLKVKRGREDAEAADHEEMQDNMSAVGGISWLAGQTRPDLSCGCSMSQKKQKSPRVKDLKETARLIKQAQTEKDVGIRIGKLDKDHLKIFVFHDAAWANVTSGECVDDPTQQQIDNKEVYSQIGYTMFLATNDVKSEKGGRANLIDWRSHGCPRVCRSTFAAETMACAEALEAAIAMRGMLLEILHPGLDLRDVDAAMLPIEYITDCKSLYDTMHKDGVAKAPSEKRLMLDLSAIREMLMEEVVSDDLLATGGMPIRWIPTEFMLADGMTKVMKNERLLEVLRTGSRVGVSVQGPVGPADPLVPFSALRIFPMSIQSFYEDSSSTPQSQPPSSTGTATNSATSWGTYQQGRRREPQAWQTFATSHDGWWDDRWGIEPEDQDGDDTYNDGYYRPPRAGPWQDRDVKDFKDRVNAPEFDGIVEDTGKGDGVRNYLRRLEIWEEPTTVPKKKQAIVLFYKLRGRAWTDAETLDIKELQKDHGMDVYKAWVRQKYRDLEITTIGDNMKEFFRNLHLKKGQSVREFNNEFDRLWKKQRHGEATLLSSVGNEYDLEKLQKAALTQIRIGCGRRGRYDDEKEKKRKGYHGHYKGDRQVKNKFQQRKSNWKDGRNKQHNVNMTDQPAEDSGSSYSDETSSSDADSDIGGLEEDAAATEHEAYVTMQTAKMKLRDAKNLRGFRGGGKGGGKGDKDYQKKIDERLQKAKEQSLCSRCKQKGHWHKDDVCPLNGGNGTAGASASKPHHSHYTTHVAFMADNFGNGRPGPFLPVGAAGPEPFEPAHRLRPAANLESPWSTMAAGPEPFEPAHRLRPGRSRSPADEFITYMSGTLGDGGKFYGITDTACSKMVAGMPWYRAFRDNVNEAGYVITEVDESEGFKFGASRTHRSTFAAITPMSVGGKILVVRVSIVPCDVPLLLSRPTLEALDMHIHLAGRTADFGALDLKGYALGSTTAGHPTVRVNEWPEIHVLLSRDMYAADGREVRLCAVYNKSEEVDVDVLRDFWIETYDEIIRIHVSHRRSAYIPEKYQQYITEQRFTEGVREKQQVQFITCMHDSWKAHGEPQMSAWFGRTRFMKQNIHYGKRVLEVKKDYACRIRPFRPPHFMVTILAMAEPRPVSYMTKNELLEELRGYGANVNPAWTQQELRVVTREERLERGLAKAKDGVKLPTKKEDLIKMCTEEGLVIGPKATCATMKLLLRDFLEAQISGNTLINFGKYDGHTYDELRQKQPGYLAWAIKTAAETKDCSRALQTLASWGARHQEKTSPKPGKSSTTPSQKPKENTNQRRQREDPEEEAKMDAEPPEETLEAIRELETRLAVLRQKNGIRAPGASSSGASSWHMATSLPGLGESILAGTHSEVEDDPEEEAGKQPNRATKARPIRIRKP</sequence>
<evidence type="ECO:0000256" key="1">
    <source>
        <dbReference type="SAM" id="MobiDB-lite"/>
    </source>
</evidence>
<name>A0A813EG65_POLGL</name>
<feature type="compositionally biased region" description="Basic residues" evidence="1">
    <location>
        <begin position="1261"/>
        <end position="1271"/>
    </location>
</feature>
<dbReference type="GO" id="GO:0020037">
    <property type="term" value="F:heme binding"/>
    <property type="evidence" value="ECO:0007669"/>
    <property type="project" value="InterPro"/>
</dbReference>
<feature type="compositionally biased region" description="Acidic residues" evidence="1">
    <location>
        <begin position="2735"/>
        <end position="2745"/>
    </location>
</feature>
<feature type="compositionally biased region" description="Low complexity" evidence="1">
    <location>
        <begin position="3616"/>
        <end position="3627"/>
    </location>
</feature>
<feature type="region of interest" description="Disordered" evidence="1">
    <location>
        <begin position="2023"/>
        <end position="2046"/>
    </location>
</feature>
<feature type="region of interest" description="Disordered" evidence="1">
    <location>
        <begin position="1562"/>
        <end position="1583"/>
    </location>
</feature>
<dbReference type="GO" id="GO:0005506">
    <property type="term" value="F:iron ion binding"/>
    <property type="evidence" value="ECO:0007669"/>
    <property type="project" value="InterPro"/>
</dbReference>
<accession>A0A813EG65</accession>
<feature type="domain" description="Integrase catalytic" evidence="2">
    <location>
        <begin position="1659"/>
        <end position="1824"/>
    </location>
</feature>
<feature type="compositionally biased region" description="Basic and acidic residues" evidence="1">
    <location>
        <begin position="3628"/>
        <end position="3650"/>
    </location>
</feature>
<dbReference type="SUPFAM" id="SSF53098">
    <property type="entry name" value="Ribonuclease H-like"/>
    <property type="match status" value="1"/>
</dbReference>
<dbReference type="Proteomes" id="UP000654075">
    <property type="component" value="Unassembled WGS sequence"/>
</dbReference>
<reference evidence="3" key="1">
    <citation type="submission" date="2021-02" db="EMBL/GenBank/DDBJ databases">
        <authorList>
            <person name="Dougan E. K."/>
            <person name="Rhodes N."/>
            <person name="Thang M."/>
            <person name="Chan C."/>
        </authorList>
    </citation>
    <scope>NUCLEOTIDE SEQUENCE</scope>
</reference>
<dbReference type="Pfam" id="PF07727">
    <property type="entry name" value="RVT_2"/>
    <property type="match status" value="1"/>
</dbReference>
<feature type="region of interest" description="Disordered" evidence="1">
    <location>
        <begin position="246"/>
        <end position="272"/>
    </location>
</feature>
<feature type="compositionally biased region" description="Low complexity" evidence="1">
    <location>
        <begin position="1160"/>
        <end position="1171"/>
    </location>
</feature>
<evidence type="ECO:0000313" key="3">
    <source>
        <dbReference type="EMBL" id="CAE8597493.1"/>
    </source>
</evidence>
<feature type="region of interest" description="Disordered" evidence="1">
    <location>
        <begin position="1151"/>
        <end position="1195"/>
    </location>
</feature>
<comment type="caution">
    <text evidence="3">The sequence shown here is derived from an EMBL/GenBank/DDBJ whole genome shotgun (WGS) entry which is preliminary data.</text>
</comment>
<feature type="region of interest" description="Disordered" evidence="1">
    <location>
        <begin position="2679"/>
        <end position="2715"/>
    </location>
</feature>
<feature type="region of interest" description="Disordered" evidence="1">
    <location>
        <begin position="1009"/>
        <end position="1031"/>
    </location>
</feature>
<keyword evidence="4" id="KW-1185">Reference proteome</keyword>
<evidence type="ECO:0000259" key="2">
    <source>
        <dbReference type="PROSITE" id="PS50994"/>
    </source>
</evidence>
<feature type="compositionally biased region" description="Basic and acidic residues" evidence="1">
    <location>
        <begin position="2030"/>
        <end position="2041"/>
    </location>
</feature>
<feature type="compositionally biased region" description="Acidic residues" evidence="1">
    <location>
        <begin position="250"/>
        <end position="260"/>
    </location>
</feature>
<feature type="compositionally biased region" description="Basic and acidic residues" evidence="1">
    <location>
        <begin position="1177"/>
        <end position="1190"/>
    </location>
</feature>
<gene>
    <name evidence="3" type="ORF">PGLA1383_LOCUS15937</name>
</gene>
<dbReference type="Gene3D" id="3.30.420.10">
    <property type="entry name" value="Ribonuclease H-like superfamily/Ribonuclease H"/>
    <property type="match status" value="1"/>
</dbReference>
<dbReference type="Gene3D" id="1.10.630.10">
    <property type="entry name" value="Cytochrome P450"/>
    <property type="match status" value="1"/>
</dbReference>
<evidence type="ECO:0000313" key="4">
    <source>
        <dbReference type="Proteomes" id="UP000654075"/>
    </source>
</evidence>
<feature type="compositionally biased region" description="Low complexity" evidence="1">
    <location>
        <begin position="2980"/>
        <end position="2993"/>
    </location>
</feature>
<organism evidence="3 4">
    <name type="scientific">Polarella glacialis</name>
    <name type="common">Dinoflagellate</name>
    <dbReference type="NCBI Taxonomy" id="89957"/>
    <lineage>
        <taxon>Eukaryota</taxon>
        <taxon>Sar</taxon>
        <taxon>Alveolata</taxon>
        <taxon>Dinophyceae</taxon>
        <taxon>Suessiales</taxon>
        <taxon>Suessiaceae</taxon>
        <taxon>Polarella</taxon>
    </lineage>
</organism>
<feature type="region of interest" description="Disordered" evidence="1">
    <location>
        <begin position="3674"/>
        <end position="3736"/>
    </location>
</feature>
<feature type="compositionally biased region" description="Low complexity" evidence="1">
    <location>
        <begin position="196"/>
        <end position="220"/>
    </location>
</feature>
<dbReference type="GO" id="GO:0015074">
    <property type="term" value="P:DNA integration"/>
    <property type="evidence" value="ECO:0007669"/>
    <property type="project" value="InterPro"/>
</dbReference>
<dbReference type="GO" id="GO:0004497">
    <property type="term" value="F:monooxygenase activity"/>
    <property type="evidence" value="ECO:0007669"/>
    <property type="project" value="InterPro"/>
</dbReference>
<feature type="compositionally biased region" description="Low complexity" evidence="1">
    <location>
        <begin position="518"/>
        <end position="531"/>
    </location>
</feature>
<dbReference type="OMA" id="IFPMSIQ"/>
<protein>
    <recommendedName>
        <fullName evidence="2">Integrase catalytic domain-containing protein</fullName>
    </recommendedName>
</protein>
<dbReference type="InterPro" id="IPR012337">
    <property type="entry name" value="RNaseH-like_sf"/>
</dbReference>
<feature type="compositionally biased region" description="Acidic residues" evidence="1">
    <location>
        <begin position="1562"/>
        <end position="1572"/>
    </location>
</feature>
<feature type="region of interest" description="Disordered" evidence="1">
    <location>
        <begin position="3606"/>
        <end position="3656"/>
    </location>
</feature>
<dbReference type="OrthoDB" id="2789670at2759"/>
<feature type="region of interest" description="Disordered" evidence="1">
    <location>
        <begin position="468"/>
        <end position="536"/>
    </location>
</feature>
<feature type="compositionally biased region" description="Basic residues" evidence="1">
    <location>
        <begin position="3726"/>
        <end position="3736"/>
    </location>
</feature>
<feature type="region of interest" description="Disordered" evidence="1">
    <location>
        <begin position="1247"/>
        <end position="1271"/>
    </location>
</feature>
<feature type="non-terminal residue" evidence="3">
    <location>
        <position position="1"/>
    </location>
</feature>
<dbReference type="EMBL" id="CAJNNV010009531">
    <property type="protein sequence ID" value="CAE8597493.1"/>
    <property type="molecule type" value="Genomic_DNA"/>
</dbReference>
<dbReference type="InterPro" id="IPR036397">
    <property type="entry name" value="RNaseH_sf"/>
</dbReference>
<dbReference type="PROSITE" id="PS50994">
    <property type="entry name" value="INTEGRASE"/>
    <property type="match status" value="1"/>
</dbReference>
<dbReference type="InterPro" id="IPR013103">
    <property type="entry name" value="RVT_2"/>
</dbReference>
<dbReference type="InterPro" id="IPR001584">
    <property type="entry name" value="Integrase_cat-core"/>
</dbReference>
<dbReference type="GO" id="GO:0016705">
    <property type="term" value="F:oxidoreductase activity, acting on paired donors, with incorporation or reduction of molecular oxygen"/>
    <property type="evidence" value="ECO:0007669"/>
    <property type="project" value="InterPro"/>
</dbReference>
<feature type="region of interest" description="Disordered" evidence="1">
    <location>
        <begin position="2728"/>
        <end position="2761"/>
    </location>
</feature>
<feature type="region of interest" description="Disordered" evidence="1">
    <location>
        <begin position="2930"/>
        <end position="2999"/>
    </location>
</feature>
<dbReference type="GO" id="GO:0003676">
    <property type="term" value="F:nucleic acid binding"/>
    <property type="evidence" value="ECO:0007669"/>
    <property type="project" value="InterPro"/>
</dbReference>
<proteinExistence type="predicted"/>
<feature type="compositionally biased region" description="Low complexity" evidence="1">
    <location>
        <begin position="2681"/>
        <end position="2705"/>
    </location>
</feature>
<dbReference type="InterPro" id="IPR036396">
    <property type="entry name" value="Cyt_P450_sf"/>
</dbReference>